<accession>A0ACB0IM76</accession>
<evidence type="ECO:0000313" key="2">
    <source>
        <dbReference type="Proteomes" id="UP001177021"/>
    </source>
</evidence>
<dbReference type="EMBL" id="CASHSV030000001">
    <property type="protein sequence ID" value="CAJ2633028.1"/>
    <property type="molecule type" value="Genomic_DNA"/>
</dbReference>
<evidence type="ECO:0000313" key="1">
    <source>
        <dbReference type="EMBL" id="CAJ2633028.1"/>
    </source>
</evidence>
<sequence length="94" mass="10828">MMSSVSSPIAVITTEYLNKWILFLSRKGIKDLQLRDYVRFDSKMPSHIFSCQELTHLRLSGFNSSVPPNFCGLKKLVDLCLKHNINTYDEFDAL</sequence>
<protein>
    <submittedName>
        <fullName evidence="1">Uncharacterized protein</fullName>
    </submittedName>
</protein>
<keyword evidence="2" id="KW-1185">Reference proteome</keyword>
<gene>
    <name evidence="1" type="ORF">MILVUS5_LOCUS4196</name>
</gene>
<proteinExistence type="predicted"/>
<comment type="caution">
    <text evidence="1">The sequence shown here is derived from an EMBL/GenBank/DDBJ whole genome shotgun (WGS) entry which is preliminary data.</text>
</comment>
<name>A0ACB0IM76_TRIPR</name>
<organism evidence="1 2">
    <name type="scientific">Trifolium pratense</name>
    <name type="common">Red clover</name>
    <dbReference type="NCBI Taxonomy" id="57577"/>
    <lineage>
        <taxon>Eukaryota</taxon>
        <taxon>Viridiplantae</taxon>
        <taxon>Streptophyta</taxon>
        <taxon>Embryophyta</taxon>
        <taxon>Tracheophyta</taxon>
        <taxon>Spermatophyta</taxon>
        <taxon>Magnoliopsida</taxon>
        <taxon>eudicotyledons</taxon>
        <taxon>Gunneridae</taxon>
        <taxon>Pentapetalae</taxon>
        <taxon>rosids</taxon>
        <taxon>fabids</taxon>
        <taxon>Fabales</taxon>
        <taxon>Fabaceae</taxon>
        <taxon>Papilionoideae</taxon>
        <taxon>50 kb inversion clade</taxon>
        <taxon>NPAAA clade</taxon>
        <taxon>Hologalegina</taxon>
        <taxon>IRL clade</taxon>
        <taxon>Trifolieae</taxon>
        <taxon>Trifolium</taxon>
    </lineage>
</organism>
<dbReference type="Proteomes" id="UP001177021">
    <property type="component" value="Unassembled WGS sequence"/>
</dbReference>
<reference evidence="1" key="1">
    <citation type="submission" date="2023-10" db="EMBL/GenBank/DDBJ databases">
        <authorList>
            <person name="Rodriguez Cubillos JULIANA M."/>
            <person name="De Vega J."/>
        </authorList>
    </citation>
    <scope>NUCLEOTIDE SEQUENCE</scope>
</reference>